<dbReference type="InterPro" id="IPR046342">
    <property type="entry name" value="CBS_dom_sf"/>
</dbReference>
<dbReference type="InterPro" id="IPR029044">
    <property type="entry name" value="Nucleotide-diphossugar_trans"/>
</dbReference>
<dbReference type="Proteomes" id="UP000267250">
    <property type="component" value="Chromosome"/>
</dbReference>
<feature type="domain" description="Nucleotidyl transferase" evidence="1">
    <location>
        <begin position="105"/>
        <end position="326"/>
    </location>
</feature>
<name>A0A3Q9HSQ4_9FIRM</name>
<sequence length="343" mass="39261">MAVIDKGVRQIALVVDSNCRLLGTVTDGDIRRAILRGIDLDSPVKEAMNNNFKSLPIDTDRREIEIFLKLSEINQIPLVDEDGVVHDLVTLNDFIKKKKLENYIVLMVGGLGTRLYPLTRDIPKPLLKVGGRPILETIIRQFRSYGFYKFILCVNYKADQIINYFGDGKKFDVNIEYVRETKRLGTAGALSLIDKKFSKPLIVMNGDLLTKLNFKKMIDYHIEGNYLVTIGSTEYEFTVPYGVLNVNGQIVEDIVEKPRQSFFINAGLYVLSPQVIRQIPYNTFFDMTDLIKKILNQNGKVGCFPIREFWLDIGQPADYQKANEEYWNYFLDEEIAAADEFGE</sequence>
<organism evidence="3 4">
    <name type="scientific">Anoxybacter fermentans</name>
    <dbReference type="NCBI Taxonomy" id="1323375"/>
    <lineage>
        <taxon>Bacteria</taxon>
        <taxon>Bacillati</taxon>
        <taxon>Bacillota</taxon>
        <taxon>Clostridia</taxon>
        <taxon>Halanaerobiales</taxon>
        <taxon>Anoxybacter</taxon>
    </lineage>
</organism>
<protein>
    <recommendedName>
        <fullName evidence="5">Alcohol dehydrogenase</fullName>
    </recommendedName>
</protein>
<keyword evidence="4" id="KW-1185">Reference proteome</keyword>
<dbReference type="InterPro" id="IPR000644">
    <property type="entry name" value="CBS_dom"/>
</dbReference>
<proteinExistence type="predicted"/>
<dbReference type="Pfam" id="PF00483">
    <property type="entry name" value="NTP_transferase"/>
    <property type="match status" value="1"/>
</dbReference>
<dbReference type="PANTHER" id="PTHR22572">
    <property type="entry name" value="SUGAR-1-PHOSPHATE GUANYL TRANSFERASE"/>
    <property type="match status" value="1"/>
</dbReference>
<evidence type="ECO:0000313" key="4">
    <source>
        <dbReference type="Proteomes" id="UP000267250"/>
    </source>
</evidence>
<accession>A0A3Q9HSQ4</accession>
<dbReference type="Pfam" id="PF00571">
    <property type="entry name" value="CBS"/>
    <property type="match status" value="2"/>
</dbReference>
<dbReference type="Gene3D" id="3.90.550.10">
    <property type="entry name" value="Spore Coat Polysaccharide Biosynthesis Protein SpsA, Chain A"/>
    <property type="match status" value="1"/>
</dbReference>
<dbReference type="AlphaFoldDB" id="A0A3Q9HSQ4"/>
<dbReference type="SUPFAM" id="SSF53448">
    <property type="entry name" value="Nucleotide-diphospho-sugar transferases"/>
    <property type="match status" value="1"/>
</dbReference>
<dbReference type="KEGG" id="aft:BBF96_11085"/>
<evidence type="ECO:0000259" key="1">
    <source>
        <dbReference type="Pfam" id="PF00483"/>
    </source>
</evidence>
<evidence type="ECO:0000313" key="3">
    <source>
        <dbReference type="EMBL" id="AZR74907.1"/>
    </source>
</evidence>
<dbReference type="EMBL" id="CP016379">
    <property type="protein sequence ID" value="AZR74907.1"/>
    <property type="molecule type" value="Genomic_DNA"/>
</dbReference>
<dbReference type="CDD" id="cd06426">
    <property type="entry name" value="NTP_transferase_like_2"/>
    <property type="match status" value="1"/>
</dbReference>
<dbReference type="InterPro" id="IPR050486">
    <property type="entry name" value="Mannose-1P_guanyltransferase"/>
</dbReference>
<dbReference type="InterPro" id="IPR005835">
    <property type="entry name" value="NTP_transferase_dom"/>
</dbReference>
<feature type="domain" description="CBS" evidence="2">
    <location>
        <begin position="5"/>
        <end position="35"/>
    </location>
</feature>
<dbReference type="OrthoDB" id="9801899at2"/>
<gene>
    <name evidence="3" type="ORF">BBF96_11085</name>
</gene>
<dbReference type="Gene3D" id="3.10.580.10">
    <property type="entry name" value="CBS-domain"/>
    <property type="match status" value="1"/>
</dbReference>
<feature type="domain" description="CBS" evidence="2">
    <location>
        <begin position="44"/>
        <end position="96"/>
    </location>
</feature>
<reference evidence="3 4" key="1">
    <citation type="submission" date="2016-07" db="EMBL/GenBank/DDBJ databases">
        <title>Genome and transcriptome analysis of iron-reducing fermentative bacteria Anoxybacter fermentans.</title>
        <authorList>
            <person name="Zeng X."/>
            <person name="Shao Z."/>
        </authorList>
    </citation>
    <scope>NUCLEOTIDE SEQUENCE [LARGE SCALE GENOMIC DNA]</scope>
    <source>
        <strain evidence="3 4">DY22613</strain>
    </source>
</reference>
<evidence type="ECO:0000259" key="2">
    <source>
        <dbReference type="Pfam" id="PF00571"/>
    </source>
</evidence>
<evidence type="ECO:0008006" key="5">
    <source>
        <dbReference type="Google" id="ProtNLM"/>
    </source>
</evidence>